<sequence>MFTDYVTNRIGHRLEKYFCGLSDKNWALYDPGAIKLWFFEEERKGILNLNEINLENWALFDGTN</sequence>
<dbReference type="AlphaFoldDB" id="A0A3M7RJT7"/>
<proteinExistence type="predicted"/>
<gene>
    <name evidence="1" type="ORF">BpHYR1_050916</name>
</gene>
<dbReference type="Proteomes" id="UP000276133">
    <property type="component" value="Unassembled WGS sequence"/>
</dbReference>
<reference evidence="1 2" key="1">
    <citation type="journal article" date="2018" name="Sci. Rep.">
        <title>Genomic signatures of local adaptation to the degree of environmental predictability in rotifers.</title>
        <authorList>
            <person name="Franch-Gras L."/>
            <person name="Hahn C."/>
            <person name="Garcia-Roger E.M."/>
            <person name="Carmona M.J."/>
            <person name="Serra M."/>
            <person name="Gomez A."/>
        </authorList>
    </citation>
    <scope>NUCLEOTIDE SEQUENCE [LARGE SCALE GENOMIC DNA]</scope>
    <source>
        <strain evidence="1">HYR1</strain>
    </source>
</reference>
<evidence type="ECO:0000313" key="2">
    <source>
        <dbReference type="Proteomes" id="UP000276133"/>
    </source>
</evidence>
<comment type="caution">
    <text evidence="1">The sequence shown here is derived from an EMBL/GenBank/DDBJ whole genome shotgun (WGS) entry which is preliminary data.</text>
</comment>
<keyword evidence="2" id="KW-1185">Reference proteome</keyword>
<protein>
    <submittedName>
        <fullName evidence="1">Uncharacterized protein</fullName>
    </submittedName>
</protein>
<organism evidence="1 2">
    <name type="scientific">Brachionus plicatilis</name>
    <name type="common">Marine rotifer</name>
    <name type="synonym">Brachionus muelleri</name>
    <dbReference type="NCBI Taxonomy" id="10195"/>
    <lineage>
        <taxon>Eukaryota</taxon>
        <taxon>Metazoa</taxon>
        <taxon>Spiralia</taxon>
        <taxon>Gnathifera</taxon>
        <taxon>Rotifera</taxon>
        <taxon>Eurotatoria</taxon>
        <taxon>Monogononta</taxon>
        <taxon>Pseudotrocha</taxon>
        <taxon>Ploima</taxon>
        <taxon>Brachionidae</taxon>
        <taxon>Brachionus</taxon>
    </lineage>
</organism>
<evidence type="ECO:0000313" key="1">
    <source>
        <dbReference type="EMBL" id="RNA23660.1"/>
    </source>
</evidence>
<name>A0A3M7RJT7_BRAPC</name>
<accession>A0A3M7RJT7</accession>
<dbReference type="EMBL" id="REGN01003244">
    <property type="protein sequence ID" value="RNA23660.1"/>
    <property type="molecule type" value="Genomic_DNA"/>
</dbReference>